<dbReference type="EMBL" id="JAUHHV010000017">
    <property type="protein sequence ID" value="KAK1405952.1"/>
    <property type="molecule type" value="Genomic_DNA"/>
</dbReference>
<dbReference type="Proteomes" id="UP001229421">
    <property type="component" value="Unassembled WGS sequence"/>
</dbReference>
<sequence>MLCRRASLAVSSFARDSTGTKDLNGISELSRCYLKNEESATEREGLYFPLFHYLAQHICREQEHIQVPYSVESDLVALTTEAKERSKIRPKSRKFSRRNKRRPVARPSTREKCFSWRSEEAQLRASP</sequence>
<evidence type="ECO:0000313" key="2">
    <source>
        <dbReference type="EMBL" id="KAK1405952.1"/>
    </source>
</evidence>
<gene>
    <name evidence="2" type="ORF">QVD17_42338</name>
</gene>
<name>A0AAD8JK38_TARER</name>
<organism evidence="2 3">
    <name type="scientific">Tagetes erecta</name>
    <name type="common">African marigold</name>
    <dbReference type="NCBI Taxonomy" id="13708"/>
    <lineage>
        <taxon>Eukaryota</taxon>
        <taxon>Viridiplantae</taxon>
        <taxon>Streptophyta</taxon>
        <taxon>Embryophyta</taxon>
        <taxon>Tracheophyta</taxon>
        <taxon>Spermatophyta</taxon>
        <taxon>Magnoliopsida</taxon>
        <taxon>eudicotyledons</taxon>
        <taxon>Gunneridae</taxon>
        <taxon>Pentapetalae</taxon>
        <taxon>asterids</taxon>
        <taxon>campanulids</taxon>
        <taxon>Asterales</taxon>
        <taxon>Asteraceae</taxon>
        <taxon>Asteroideae</taxon>
        <taxon>Heliantheae alliance</taxon>
        <taxon>Tageteae</taxon>
        <taxon>Tagetes</taxon>
    </lineage>
</organism>
<feature type="compositionally biased region" description="Basic residues" evidence="1">
    <location>
        <begin position="88"/>
        <end position="104"/>
    </location>
</feature>
<feature type="region of interest" description="Disordered" evidence="1">
    <location>
        <begin position="87"/>
        <end position="113"/>
    </location>
</feature>
<accession>A0AAD8JK38</accession>
<dbReference type="AlphaFoldDB" id="A0AAD8JK38"/>
<protein>
    <submittedName>
        <fullName evidence="2">Uncharacterized protein</fullName>
    </submittedName>
</protein>
<keyword evidence="3" id="KW-1185">Reference proteome</keyword>
<evidence type="ECO:0000256" key="1">
    <source>
        <dbReference type="SAM" id="MobiDB-lite"/>
    </source>
</evidence>
<reference evidence="2" key="1">
    <citation type="journal article" date="2023" name="bioRxiv">
        <title>Improved chromosome-level genome assembly for marigold (Tagetes erecta).</title>
        <authorList>
            <person name="Jiang F."/>
            <person name="Yuan L."/>
            <person name="Wang S."/>
            <person name="Wang H."/>
            <person name="Xu D."/>
            <person name="Wang A."/>
            <person name="Fan W."/>
        </authorList>
    </citation>
    <scope>NUCLEOTIDE SEQUENCE</scope>
    <source>
        <strain evidence="2">WSJ</strain>
        <tissue evidence="2">Leaf</tissue>
    </source>
</reference>
<proteinExistence type="predicted"/>
<comment type="caution">
    <text evidence="2">The sequence shown here is derived from an EMBL/GenBank/DDBJ whole genome shotgun (WGS) entry which is preliminary data.</text>
</comment>
<evidence type="ECO:0000313" key="3">
    <source>
        <dbReference type="Proteomes" id="UP001229421"/>
    </source>
</evidence>